<proteinExistence type="predicted"/>
<dbReference type="Proteomes" id="UP000789704">
    <property type="component" value="Unassembled WGS sequence"/>
</dbReference>
<keyword evidence="2" id="KW-1185">Reference proteome</keyword>
<organism evidence="1 2">
    <name type="scientific">Paraburkholderia saeva</name>
    <dbReference type="NCBI Taxonomy" id="2777537"/>
    <lineage>
        <taxon>Bacteria</taxon>
        <taxon>Pseudomonadati</taxon>
        <taxon>Pseudomonadota</taxon>
        <taxon>Betaproteobacteria</taxon>
        <taxon>Burkholderiales</taxon>
        <taxon>Burkholderiaceae</taxon>
        <taxon>Paraburkholderia</taxon>
    </lineage>
</organism>
<dbReference type="InterPro" id="IPR021333">
    <property type="entry name" value="DUF2946"/>
</dbReference>
<evidence type="ECO:0000313" key="2">
    <source>
        <dbReference type="Proteomes" id="UP000789704"/>
    </source>
</evidence>
<gene>
    <name evidence="1" type="ORF">LMG31841_03954</name>
</gene>
<reference evidence="1" key="1">
    <citation type="submission" date="2021-04" db="EMBL/GenBank/DDBJ databases">
        <authorList>
            <person name="Vanwijnsberghe S."/>
        </authorList>
    </citation>
    <scope>NUCLEOTIDE SEQUENCE</scope>
    <source>
        <strain evidence="1">LMG 31841</strain>
    </source>
</reference>
<name>A0A9N8X4C4_9BURK</name>
<comment type="caution">
    <text evidence="1">The sequence shown here is derived from an EMBL/GenBank/DDBJ whole genome shotgun (WGS) entry which is preliminary data.</text>
</comment>
<evidence type="ECO:0008006" key="3">
    <source>
        <dbReference type="Google" id="ProtNLM"/>
    </source>
</evidence>
<dbReference type="RefSeq" id="WP_228880372.1">
    <property type="nucleotide sequence ID" value="NZ_CAJQZC010000007.1"/>
</dbReference>
<dbReference type="EMBL" id="CAJQZC010000007">
    <property type="protein sequence ID" value="CAG4910272.1"/>
    <property type="molecule type" value="Genomic_DNA"/>
</dbReference>
<dbReference type="Pfam" id="PF11162">
    <property type="entry name" value="DUF2946"/>
    <property type="match status" value="1"/>
</dbReference>
<evidence type="ECO:0000313" key="1">
    <source>
        <dbReference type="EMBL" id="CAG4910272.1"/>
    </source>
</evidence>
<accession>A0A9N8X4C4</accession>
<sequence>MLHRRLRKIGSILGLLAILMATLAPTVSQALQRNGRVDALLSVYCSADGTTDATAAPTPRSPGSPASHPTTLSHLQACGYCNLFAHAPALPSAEVAFAGTVWVFQHRSVTRFESLRRIAPLTSAQPRAPPFSS</sequence>
<protein>
    <recommendedName>
        <fullName evidence="3">DUF2946 domain-containing protein</fullName>
    </recommendedName>
</protein>
<dbReference type="AlphaFoldDB" id="A0A9N8X4C4"/>